<evidence type="ECO:0000256" key="1">
    <source>
        <dbReference type="SAM" id="MobiDB-lite"/>
    </source>
</evidence>
<feature type="compositionally biased region" description="Low complexity" evidence="1">
    <location>
        <begin position="207"/>
        <end position="219"/>
    </location>
</feature>
<organism evidence="2">
    <name type="scientific">Fagus sylvatica</name>
    <name type="common">Beechnut</name>
    <dbReference type="NCBI Taxonomy" id="28930"/>
    <lineage>
        <taxon>Eukaryota</taxon>
        <taxon>Viridiplantae</taxon>
        <taxon>Streptophyta</taxon>
        <taxon>Embryophyta</taxon>
        <taxon>Tracheophyta</taxon>
        <taxon>Spermatophyta</taxon>
        <taxon>Magnoliopsida</taxon>
        <taxon>eudicotyledons</taxon>
        <taxon>Gunneridae</taxon>
        <taxon>Pentapetalae</taxon>
        <taxon>rosids</taxon>
        <taxon>fabids</taxon>
        <taxon>Fagales</taxon>
        <taxon>Fagaceae</taxon>
        <taxon>Fagus</taxon>
    </lineage>
</organism>
<feature type="compositionally biased region" description="Basic and acidic residues" evidence="1">
    <location>
        <begin position="191"/>
        <end position="206"/>
    </location>
</feature>
<name>A0A2N9HEJ3_FAGSY</name>
<sequence>MFFRIFPAKIPAKRGSHRRTESCILKLEFQSFLHTWAHGSNRIDLVPDVGFQRSWYRRKSCTTLFLKVLDLRETELGLERYGSANRGHQSVFGPLEGIFLIEIPARPGKILTIREFHAVSKYVLFLMLPMSDFGNLGVAGKLALPSFLRSWGHTEASLGLQDAVLRTKAVGMFLIPRDTATKPSAVAPDVTRNHEEDKRGAEKAEEAAMAAKATATQEQRPTIAQHSGGPCSSSTWK</sequence>
<dbReference type="EMBL" id="OIVN01003301">
    <property type="protein sequence ID" value="SPD10163.1"/>
    <property type="molecule type" value="Genomic_DNA"/>
</dbReference>
<reference evidence="2" key="1">
    <citation type="submission" date="2018-02" db="EMBL/GenBank/DDBJ databases">
        <authorList>
            <person name="Cohen D.B."/>
            <person name="Kent A.D."/>
        </authorList>
    </citation>
    <scope>NUCLEOTIDE SEQUENCE</scope>
</reference>
<dbReference type="AlphaFoldDB" id="A0A2N9HEJ3"/>
<accession>A0A2N9HEJ3</accession>
<evidence type="ECO:0000313" key="2">
    <source>
        <dbReference type="EMBL" id="SPD10163.1"/>
    </source>
</evidence>
<gene>
    <name evidence="2" type="ORF">FSB_LOCUS38045</name>
</gene>
<protein>
    <submittedName>
        <fullName evidence="2">Uncharacterized protein</fullName>
    </submittedName>
</protein>
<feature type="compositionally biased region" description="Polar residues" evidence="1">
    <location>
        <begin position="220"/>
        <end position="237"/>
    </location>
</feature>
<feature type="region of interest" description="Disordered" evidence="1">
    <location>
        <begin position="183"/>
        <end position="237"/>
    </location>
</feature>
<proteinExistence type="predicted"/>